<gene>
    <name evidence="1" type="ORF">SAMN05661003_10110</name>
</gene>
<keyword evidence="1" id="KW-0418">Kinase</keyword>
<dbReference type="Proteomes" id="UP000243205">
    <property type="component" value="Unassembled WGS sequence"/>
</dbReference>
<dbReference type="RefSeq" id="WP_092075177.1">
    <property type="nucleotide sequence ID" value="NZ_FNAQ01000001.1"/>
</dbReference>
<keyword evidence="2" id="KW-1185">Reference proteome</keyword>
<dbReference type="InterPro" id="IPR011009">
    <property type="entry name" value="Kinase-like_dom_sf"/>
</dbReference>
<dbReference type="SUPFAM" id="SSF56112">
    <property type="entry name" value="Protein kinase-like (PK-like)"/>
    <property type="match status" value="1"/>
</dbReference>
<proteinExistence type="predicted"/>
<evidence type="ECO:0000313" key="2">
    <source>
        <dbReference type="Proteomes" id="UP000243205"/>
    </source>
</evidence>
<sequence>MTSGPQSGVRLLYRAPAWQERLTRAGLQEFGDFWDLQLEAVDEGNSGRGQAGWSRVCLHPLWVDGALLGRLVIKRQSNYFSRDWRHPLRGRLTFEKELANLRHYQQAGIATMEAVYCATRQHNGSRQAVLVTAFLDGFISLEEQLRRWRDQPPPRRQRDLLLDAVARLVANLHRQGLEHRCLFPKHIFVEPASDNPQVRLIDLEKTRWVPWRPARRVRDLTALARRWPGLRPRDALRFLCSYSGHARLQAGDKQLWRAVAQRIRAKRNDRSLS</sequence>
<name>A0A1G6WS05_9BACT</name>
<dbReference type="AlphaFoldDB" id="A0A1G6WS05"/>
<keyword evidence="1" id="KW-0808">Transferase</keyword>
<dbReference type="Pfam" id="PF06293">
    <property type="entry name" value="Kdo"/>
    <property type="match status" value="1"/>
</dbReference>
<dbReference type="GO" id="GO:0016301">
    <property type="term" value="F:kinase activity"/>
    <property type="evidence" value="ECO:0007669"/>
    <property type="project" value="UniProtKB-KW"/>
</dbReference>
<accession>A0A1G6WS05</accession>
<dbReference type="OrthoDB" id="5405319at2"/>
<reference evidence="2" key="1">
    <citation type="submission" date="2016-10" db="EMBL/GenBank/DDBJ databases">
        <authorList>
            <person name="Varghese N."/>
            <person name="Submissions S."/>
        </authorList>
    </citation>
    <scope>NUCLEOTIDE SEQUENCE [LARGE SCALE GENOMIC DNA]</scope>
    <source>
        <strain evidence="2">DSM 8987</strain>
    </source>
</reference>
<dbReference type="Gene3D" id="1.10.510.10">
    <property type="entry name" value="Transferase(Phosphotransferase) domain 1"/>
    <property type="match status" value="1"/>
</dbReference>
<evidence type="ECO:0000313" key="1">
    <source>
        <dbReference type="EMBL" id="SDD68611.1"/>
    </source>
</evidence>
<dbReference type="STRING" id="57664.SAMN05661003_10110"/>
<organism evidence="1 2">
    <name type="scientific">Desulfuromonas thiophila</name>
    <dbReference type="NCBI Taxonomy" id="57664"/>
    <lineage>
        <taxon>Bacteria</taxon>
        <taxon>Pseudomonadati</taxon>
        <taxon>Thermodesulfobacteriota</taxon>
        <taxon>Desulfuromonadia</taxon>
        <taxon>Desulfuromonadales</taxon>
        <taxon>Desulfuromonadaceae</taxon>
        <taxon>Desulfuromonas</taxon>
    </lineage>
</organism>
<dbReference type="PIRSF" id="PIRSF026326">
    <property type="entry name" value="InaA"/>
    <property type="match status" value="1"/>
</dbReference>
<dbReference type="InterPro" id="IPR027023">
    <property type="entry name" value="Put_LipoPS_kinase_InaA"/>
</dbReference>
<protein>
    <submittedName>
        <fullName evidence="1">Lipopolysaccharide kinase (Kdo/WaaP) family protein</fullName>
    </submittedName>
</protein>
<dbReference type="EMBL" id="FNAQ01000001">
    <property type="protein sequence ID" value="SDD68611.1"/>
    <property type="molecule type" value="Genomic_DNA"/>
</dbReference>